<comment type="caution">
    <text evidence="1">The sequence shown here is derived from an EMBL/GenBank/DDBJ whole genome shotgun (WGS) entry which is preliminary data.</text>
</comment>
<name>A0ABT1HJF2_9NOCA</name>
<accession>A0ABT1HJF2</accession>
<dbReference type="Proteomes" id="UP001206895">
    <property type="component" value="Unassembled WGS sequence"/>
</dbReference>
<proteinExistence type="predicted"/>
<evidence type="ECO:0000313" key="1">
    <source>
        <dbReference type="EMBL" id="MCP2178058.1"/>
    </source>
</evidence>
<dbReference type="RefSeq" id="WP_253663019.1">
    <property type="nucleotide sequence ID" value="NZ_BAAAJQ010000003.1"/>
</dbReference>
<gene>
    <name evidence="1" type="ORF">LX13_003899</name>
</gene>
<organism evidence="1 2">
    <name type="scientific">Williamsia maris</name>
    <dbReference type="NCBI Taxonomy" id="72806"/>
    <lineage>
        <taxon>Bacteria</taxon>
        <taxon>Bacillati</taxon>
        <taxon>Actinomycetota</taxon>
        <taxon>Actinomycetes</taxon>
        <taxon>Mycobacteriales</taxon>
        <taxon>Nocardiaceae</taxon>
        <taxon>Williamsia</taxon>
    </lineage>
</organism>
<reference evidence="1 2" key="1">
    <citation type="submission" date="2022-06" db="EMBL/GenBank/DDBJ databases">
        <title>Genomic Encyclopedia of Archaeal and Bacterial Type Strains, Phase II (KMG-II): from individual species to whole genera.</title>
        <authorList>
            <person name="Goeker M."/>
        </authorList>
    </citation>
    <scope>NUCLEOTIDE SEQUENCE [LARGE SCALE GENOMIC DNA]</scope>
    <source>
        <strain evidence="1 2">DSM 44693</strain>
    </source>
</reference>
<protein>
    <submittedName>
        <fullName evidence="1">Uncharacterized protein</fullName>
    </submittedName>
</protein>
<dbReference type="EMBL" id="JAMTCJ010000004">
    <property type="protein sequence ID" value="MCP2178058.1"/>
    <property type="molecule type" value="Genomic_DNA"/>
</dbReference>
<evidence type="ECO:0000313" key="2">
    <source>
        <dbReference type="Proteomes" id="UP001206895"/>
    </source>
</evidence>
<sequence>MTEWVVLMVLVRRVAVTAGACAVIGAGAVVGAPLASAFTVAPAPGGATVVTTQSEARAIHNANLKPVIDAVLPGFRGIRTKESVGTLVNRYSGIAANTPGGKFETSVKGLPNRTTIYVGVLTPR</sequence>
<keyword evidence="2" id="KW-1185">Reference proteome</keyword>